<proteinExistence type="predicted"/>
<feature type="region of interest" description="Disordered" evidence="1">
    <location>
        <begin position="253"/>
        <end position="313"/>
    </location>
</feature>
<reference evidence="2" key="1">
    <citation type="submission" date="2013-10" db="EMBL/GenBank/DDBJ databases">
        <title>Genomic analysis of the causative agents of coccidiosis in chickens.</title>
        <authorList>
            <person name="Reid A.J."/>
            <person name="Blake D."/>
            <person name="Billington K."/>
            <person name="Browne H."/>
            <person name="Dunn M."/>
            <person name="Hung S."/>
            <person name="Kawahara F."/>
            <person name="Miranda-Saavedra D."/>
            <person name="Mourier T."/>
            <person name="Nagra H."/>
            <person name="Otto T.D."/>
            <person name="Rawlings N."/>
            <person name="Sanchez A."/>
            <person name="Sanders M."/>
            <person name="Subramaniam C."/>
            <person name="Tay Y."/>
            <person name="Dear P."/>
            <person name="Doerig C."/>
            <person name="Gruber A."/>
            <person name="Parkinson J."/>
            <person name="Shirley M."/>
            <person name="Wan K.L."/>
            <person name="Berriman M."/>
            <person name="Tomley F."/>
            <person name="Pain A."/>
        </authorList>
    </citation>
    <scope>NUCLEOTIDE SEQUENCE [LARGE SCALE GENOMIC DNA]</scope>
    <source>
        <strain evidence="2">Houghton</strain>
    </source>
</reference>
<dbReference type="GeneID" id="25255802"/>
<feature type="region of interest" description="Disordered" evidence="1">
    <location>
        <begin position="29"/>
        <end position="76"/>
    </location>
</feature>
<evidence type="ECO:0000256" key="1">
    <source>
        <dbReference type="SAM" id="MobiDB-lite"/>
    </source>
</evidence>
<feature type="region of interest" description="Disordered" evidence="1">
    <location>
        <begin position="88"/>
        <end position="122"/>
    </location>
</feature>
<dbReference type="OrthoDB" id="78652at2759"/>
<dbReference type="VEuPathDB" id="ToxoDB:ETH2_1471700"/>
<dbReference type="EMBL" id="HG674632">
    <property type="protein sequence ID" value="CDJ39714.1"/>
    <property type="molecule type" value="Genomic_DNA"/>
</dbReference>
<sequence length="313" mass="31986">MCALKQGAPHAQLGALALPLDFNDFLSQLTLGGPPTPRGAPYRGPPSPRGSARGSLESAQQQQQQQQQRLVTAEAAGAPTAAAAAILGAPRSLTPRGPRHGTDWGAPEGPRGPPRSASVGAPIPRERAASGAPIGAPQEDNLLLHSCRSTDSAEEAPSELLRQGGPPSYLTQGGLGAPGGPLGGPTGGPPGGRWSISWNHFALLLTACLFALQQMGLYYFISRYSLSLLSLAAVDLVLLLLLLQSSSSELLTRPQLSLQGPPRGPQQGPPKGTQGGPPKCTQQGPPGVLQQGPPRDAQQGAPVGPKQGPLGGP</sequence>
<feature type="compositionally biased region" description="Pro residues" evidence="1">
    <location>
        <begin position="34"/>
        <end position="48"/>
    </location>
</feature>
<feature type="region of interest" description="Disordered" evidence="1">
    <location>
        <begin position="153"/>
        <end position="190"/>
    </location>
</feature>
<name>U6KTK5_EIMTE</name>
<protein>
    <submittedName>
        <fullName evidence="2">Gamma-tubulin complex component 4, putative</fullName>
    </submittedName>
</protein>
<evidence type="ECO:0000313" key="2">
    <source>
        <dbReference type="EMBL" id="CDJ39714.1"/>
    </source>
</evidence>
<dbReference type="RefSeq" id="XP_013230467.1">
    <property type="nucleotide sequence ID" value="XM_013375013.1"/>
</dbReference>
<feature type="compositionally biased region" description="Gly residues" evidence="1">
    <location>
        <begin position="173"/>
        <end position="190"/>
    </location>
</feature>
<dbReference type="Proteomes" id="UP000030747">
    <property type="component" value="Unassembled WGS sequence"/>
</dbReference>
<feature type="compositionally biased region" description="Low complexity" evidence="1">
    <location>
        <begin position="269"/>
        <end position="294"/>
    </location>
</feature>
<evidence type="ECO:0000313" key="3">
    <source>
        <dbReference type="Proteomes" id="UP000030747"/>
    </source>
</evidence>
<gene>
    <name evidence="2" type="ORF">ETH_00033680</name>
</gene>
<feature type="compositionally biased region" description="Low complexity" evidence="1">
    <location>
        <begin position="60"/>
        <end position="76"/>
    </location>
</feature>
<dbReference type="AlphaFoldDB" id="U6KTK5"/>
<dbReference type="VEuPathDB" id="ToxoDB:ETH_00033680"/>
<reference evidence="2" key="2">
    <citation type="submission" date="2013-10" db="EMBL/GenBank/DDBJ databases">
        <authorList>
            <person name="Aslett M."/>
        </authorList>
    </citation>
    <scope>NUCLEOTIDE SEQUENCE [LARGE SCALE GENOMIC DNA]</scope>
    <source>
        <strain evidence="2">Houghton</strain>
    </source>
</reference>
<accession>U6KTK5</accession>
<organism evidence="2 3">
    <name type="scientific">Eimeria tenella</name>
    <name type="common">Coccidian parasite</name>
    <dbReference type="NCBI Taxonomy" id="5802"/>
    <lineage>
        <taxon>Eukaryota</taxon>
        <taxon>Sar</taxon>
        <taxon>Alveolata</taxon>
        <taxon>Apicomplexa</taxon>
        <taxon>Conoidasida</taxon>
        <taxon>Coccidia</taxon>
        <taxon>Eucoccidiorida</taxon>
        <taxon>Eimeriorina</taxon>
        <taxon>Eimeriidae</taxon>
        <taxon>Eimeria</taxon>
    </lineage>
</organism>
<keyword evidence="3" id="KW-1185">Reference proteome</keyword>